<dbReference type="PROSITE" id="PS50851">
    <property type="entry name" value="CHEW"/>
    <property type="match status" value="1"/>
</dbReference>
<dbReference type="InterPro" id="IPR002545">
    <property type="entry name" value="CheW-lke_dom"/>
</dbReference>
<dbReference type="Proteomes" id="UP001589683">
    <property type="component" value="Unassembled WGS sequence"/>
</dbReference>
<dbReference type="Gene3D" id="2.30.30.40">
    <property type="entry name" value="SH3 Domains"/>
    <property type="match status" value="1"/>
</dbReference>
<protein>
    <submittedName>
        <fullName evidence="2">Chemotaxis protein CheW</fullName>
    </submittedName>
</protein>
<dbReference type="Gene3D" id="2.40.50.180">
    <property type="entry name" value="CheA-289, Domain 4"/>
    <property type="match status" value="1"/>
</dbReference>
<dbReference type="SUPFAM" id="SSF50341">
    <property type="entry name" value="CheW-like"/>
    <property type="match status" value="1"/>
</dbReference>
<keyword evidence="3" id="KW-1185">Reference proteome</keyword>
<sequence>MHETNELDRPADSELLSFWVNGQEYTIDVMFVRELRGWSKSTPLPHAPDFVHGVINLRGNILTVLDLACRLGLRPINATERNVIIVAEIQGKIVGLLVDRVSDIFSIPTNSQQALPDIGSGSGQRFVTAILTIEDRLIRVLDLKAIVNVDAANAA</sequence>
<dbReference type="SMART" id="SM00260">
    <property type="entry name" value="CheW"/>
    <property type="match status" value="1"/>
</dbReference>
<dbReference type="Pfam" id="PF01584">
    <property type="entry name" value="CheW"/>
    <property type="match status" value="1"/>
</dbReference>
<name>A0ABV5JGH5_9RHOB</name>
<dbReference type="InterPro" id="IPR036061">
    <property type="entry name" value="CheW-like_dom_sf"/>
</dbReference>
<evidence type="ECO:0000313" key="2">
    <source>
        <dbReference type="EMBL" id="MFB9232575.1"/>
    </source>
</evidence>
<dbReference type="EMBL" id="JBHMEA010000039">
    <property type="protein sequence ID" value="MFB9232575.1"/>
    <property type="molecule type" value="Genomic_DNA"/>
</dbReference>
<dbReference type="PANTHER" id="PTHR22617:SF23">
    <property type="entry name" value="CHEMOTAXIS PROTEIN CHEW"/>
    <property type="match status" value="1"/>
</dbReference>
<accession>A0ABV5JGH5</accession>
<dbReference type="RefSeq" id="WP_213887797.1">
    <property type="nucleotide sequence ID" value="NZ_JAGFNU010000002.1"/>
</dbReference>
<dbReference type="CDD" id="cd00732">
    <property type="entry name" value="CheW"/>
    <property type="match status" value="1"/>
</dbReference>
<proteinExistence type="predicted"/>
<gene>
    <name evidence="2" type="ORF">ACFFUT_12340</name>
</gene>
<reference evidence="2 3" key="1">
    <citation type="submission" date="2024-09" db="EMBL/GenBank/DDBJ databases">
        <authorList>
            <person name="Sun Q."/>
            <person name="Mori K."/>
        </authorList>
    </citation>
    <scope>NUCLEOTIDE SEQUENCE [LARGE SCALE GENOMIC DNA]</scope>
    <source>
        <strain evidence="2 3">CECT 8726</strain>
    </source>
</reference>
<comment type="caution">
    <text evidence="2">The sequence shown here is derived from an EMBL/GenBank/DDBJ whole genome shotgun (WGS) entry which is preliminary data.</text>
</comment>
<organism evidence="2 3">
    <name type="scientific">Pseudohalocynthiibacter aestuariivivens</name>
    <dbReference type="NCBI Taxonomy" id="1591409"/>
    <lineage>
        <taxon>Bacteria</taxon>
        <taxon>Pseudomonadati</taxon>
        <taxon>Pseudomonadota</taxon>
        <taxon>Alphaproteobacteria</taxon>
        <taxon>Rhodobacterales</taxon>
        <taxon>Paracoccaceae</taxon>
        <taxon>Pseudohalocynthiibacter</taxon>
    </lineage>
</organism>
<feature type="domain" description="CheW-like" evidence="1">
    <location>
        <begin position="12"/>
        <end position="152"/>
    </location>
</feature>
<dbReference type="InterPro" id="IPR039315">
    <property type="entry name" value="CheW"/>
</dbReference>
<evidence type="ECO:0000313" key="3">
    <source>
        <dbReference type="Proteomes" id="UP001589683"/>
    </source>
</evidence>
<dbReference type="PANTHER" id="PTHR22617">
    <property type="entry name" value="CHEMOTAXIS SENSOR HISTIDINE KINASE-RELATED"/>
    <property type="match status" value="1"/>
</dbReference>
<evidence type="ECO:0000259" key="1">
    <source>
        <dbReference type="PROSITE" id="PS50851"/>
    </source>
</evidence>